<evidence type="ECO:0000313" key="2">
    <source>
        <dbReference type="Proteomes" id="UP000237105"/>
    </source>
</evidence>
<dbReference type="PANTHER" id="PTHR27006">
    <property type="entry name" value="PROMASTIGOTE SURFACE ANTIGEN PROTEIN PSA"/>
    <property type="match status" value="1"/>
</dbReference>
<accession>A0A2P5AZQ0</accession>
<dbReference type="AlphaFoldDB" id="A0A2P5AZQ0"/>
<keyword evidence="2" id="KW-1185">Reference proteome</keyword>
<name>A0A2P5AZQ0_PARAD</name>
<dbReference type="Proteomes" id="UP000237105">
    <property type="component" value="Unassembled WGS sequence"/>
</dbReference>
<dbReference type="PANTHER" id="PTHR27006:SF606">
    <property type="entry name" value="INTERLEUKIN-1 RECEPTOR-ASSOCIATED KINASE 4"/>
    <property type="match status" value="1"/>
</dbReference>
<reference evidence="2" key="1">
    <citation type="submission" date="2016-06" db="EMBL/GenBank/DDBJ databases">
        <title>Parallel loss of symbiosis genes in relatives of nitrogen-fixing non-legume Parasponia.</title>
        <authorList>
            <person name="Van Velzen R."/>
            <person name="Holmer R."/>
            <person name="Bu F."/>
            <person name="Rutten L."/>
            <person name="Van Zeijl A."/>
            <person name="Liu W."/>
            <person name="Santuari L."/>
            <person name="Cao Q."/>
            <person name="Sharma T."/>
            <person name="Shen D."/>
            <person name="Roswanjaya Y."/>
            <person name="Wardhani T."/>
            <person name="Kalhor M.S."/>
            <person name="Jansen J."/>
            <person name="Van den Hoogen J."/>
            <person name="Gungor B."/>
            <person name="Hartog M."/>
            <person name="Hontelez J."/>
            <person name="Verver J."/>
            <person name="Yang W.-C."/>
            <person name="Schijlen E."/>
            <person name="Repin R."/>
            <person name="Schilthuizen M."/>
            <person name="Schranz E."/>
            <person name="Heidstra R."/>
            <person name="Miyata K."/>
            <person name="Fedorova E."/>
            <person name="Kohlen W."/>
            <person name="Bisseling T."/>
            <person name="Smit S."/>
            <person name="Geurts R."/>
        </authorList>
    </citation>
    <scope>NUCLEOTIDE SEQUENCE [LARGE SCALE GENOMIC DNA]</scope>
    <source>
        <strain evidence="2">cv. WU1-14</strain>
    </source>
</reference>
<evidence type="ECO:0008006" key="3">
    <source>
        <dbReference type="Google" id="ProtNLM"/>
    </source>
</evidence>
<comment type="caution">
    <text evidence="1">The sequence shown here is derived from an EMBL/GenBank/DDBJ whole genome shotgun (WGS) entry which is preliminary data.</text>
</comment>
<evidence type="ECO:0000313" key="1">
    <source>
        <dbReference type="EMBL" id="PON42024.1"/>
    </source>
</evidence>
<organism evidence="1 2">
    <name type="scientific">Parasponia andersonii</name>
    <name type="common">Sponia andersonii</name>
    <dbReference type="NCBI Taxonomy" id="3476"/>
    <lineage>
        <taxon>Eukaryota</taxon>
        <taxon>Viridiplantae</taxon>
        <taxon>Streptophyta</taxon>
        <taxon>Embryophyta</taxon>
        <taxon>Tracheophyta</taxon>
        <taxon>Spermatophyta</taxon>
        <taxon>Magnoliopsida</taxon>
        <taxon>eudicotyledons</taxon>
        <taxon>Gunneridae</taxon>
        <taxon>Pentapetalae</taxon>
        <taxon>rosids</taxon>
        <taxon>fabids</taxon>
        <taxon>Rosales</taxon>
        <taxon>Cannabaceae</taxon>
        <taxon>Parasponia</taxon>
    </lineage>
</organism>
<gene>
    <name evidence="1" type="ORF">PanWU01x14_284930</name>
</gene>
<protein>
    <recommendedName>
        <fullName evidence="3">Non-specific serine/threonine protein kinase</fullName>
    </recommendedName>
</protein>
<dbReference type="STRING" id="3476.A0A2P5AZQ0"/>
<sequence>MKGGSRHDIVKCIHIGLLCVQEKVAHRPAVSSVVLLVCSSSLSFQPPSRPAYFTESNCQSGVTESNLSQISSSVVNSENNVSITELYPR</sequence>
<proteinExistence type="predicted"/>
<dbReference type="EMBL" id="JXTB01000401">
    <property type="protein sequence ID" value="PON42024.1"/>
    <property type="molecule type" value="Genomic_DNA"/>
</dbReference>